<dbReference type="RefSeq" id="WP_169398548.1">
    <property type="nucleotide sequence ID" value="NZ_BAAAJH010000004.1"/>
</dbReference>
<feature type="transmembrane region" description="Helical" evidence="2">
    <location>
        <begin position="42"/>
        <end position="63"/>
    </location>
</feature>
<reference evidence="4 5" key="1">
    <citation type="submission" date="2020-04" db="EMBL/GenBank/DDBJ databases">
        <authorList>
            <person name="Klaysubun C."/>
            <person name="Duangmal K."/>
            <person name="Lipun K."/>
        </authorList>
    </citation>
    <scope>NUCLEOTIDE SEQUENCE [LARGE SCALE GENOMIC DNA]</scope>
    <source>
        <strain evidence="4 5">JCM 11839</strain>
    </source>
</reference>
<dbReference type="InterPro" id="IPR000045">
    <property type="entry name" value="Prepilin_IV_endopep_pep"/>
</dbReference>
<keyword evidence="5" id="KW-1185">Reference proteome</keyword>
<sequence>MDDRERRSSATAGPMAGVVAALLVAGLLAAGLLVAAASVAGAAAVLGAGVAGCAAGTVARVLLGRLRRGARIRPPWCELTVGTLWGGTAAGWAAGVLPAAWLPVLLGLGWFGVAAGAVDVVHRRLPDALTLPALPAALLLLLPVGGPAVLHAAAGAAVAAGAHAAVHLLARGAMGAGDVKLAAPLGAVLAATGWPALALAAVLAAVLTAALGVGALAAGTPRRGGAVPHGPSMLASTWLVASWLAAAGAVPTHQGGG</sequence>
<dbReference type="EMBL" id="JAAXKY010000103">
    <property type="protein sequence ID" value="NMH80497.1"/>
    <property type="molecule type" value="Genomic_DNA"/>
</dbReference>
<keyword evidence="2" id="KW-0812">Transmembrane</keyword>
<dbReference type="Proteomes" id="UP001296706">
    <property type="component" value="Unassembled WGS sequence"/>
</dbReference>
<feature type="transmembrane region" description="Helical" evidence="2">
    <location>
        <begin position="12"/>
        <end position="36"/>
    </location>
</feature>
<keyword evidence="2" id="KW-0472">Membrane</keyword>
<protein>
    <submittedName>
        <fullName evidence="4">Prepilin peptidase</fullName>
    </submittedName>
</protein>
<dbReference type="PANTHER" id="PTHR30487">
    <property type="entry name" value="TYPE 4 PREPILIN-LIKE PROTEINS LEADER PEPTIDE-PROCESSING ENZYME"/>
    <property type="match status" value="1"/>
</dbReference>
<feature type="domain" description="Prepilin type IV endopeptidase peptidase" evidence="3">
    <location>
        <begin position="108"/>
        <end position="211"/>
    </location>
</feature>
<feature type="transmembrane region" description="Helical" evidence="2">
    <location>
        <begin position="128"/>
        <end position="146"/>
    </location>
</feature>
<organism evidence="4 5">
    <name type="scientific">Pseudonocardia xinjiangensis</name>
    <dbReference type="NCBI Taxonomy" id="75289"/>
    <lineage>
        <taxon>Bacteria</taxon>
        <taxon>Bacillati</taxon>
        <taxon>Actinomycetota</taxon>
        <taxon>Actinomycetes</taxon>
        <taxon>Pseudonocardiales</taxon>
        <taxon>Pseudonocardiaceae</taxon>
        <taxon>Pseudonocardia</taxon>
    </lineage>
</organism>
<feature type="transmembrane region" description="Helical" evidence="2">
    <location>
        <begin position="75"/>
        <end position="94"/>
    </location>
</feature>
<name>A0ABX1RKH2_9PSEU</name>
<proteinExistence type="inferred from homology"/>
<comment type="similarity">
    <text evidence="1">Belongs to the peptidase A24 family.</text>
</comment>
<evidence type="ECO:0000313" key="4">
    <source>
        <dbReference type="EMBL" id="NMH80497.1"/>
    </source>
</evidence>
<feature type="transmembrane region" description="Helical" evidence="2">
    <location>
        <begin position="100"/>
        <end position="121"/>
    </location>
</feature>
<evidence type="ECO:0000256" key="2">
    <source>
        <dbReference type="SAM" id="Phobius"/>
    </source>
</evidence>
<dbReference type="PANTHER" id="PTHR30487:SF0">
    <property type="entry name" value="PREPILIN LEADER PEPTIDASE_N-METHYLTRANSFERASE-RELATED"/>
    <property type="match status" value="1"/>
</dbReference>
<evidence type="ECO:0000256" key="1">
    <source>
        <dbReference type="ARBA" id="ARBA00005801"/>
    </source>
</evidence>
<dbReference type="Gene3D" id="1.20.120.1220">
    <property type="match status" value="1"/>
</dbReference>
<evidence type="ECO:0000259" key="3">
    <source>
        <dbReference type="Pfam" id="PF01478"/>
    </source>
</evidence>
<comment type="caution">
    <text evidence="4">The sequence shown here is derived from an EMBL/GenBank/DDBJ whole genome shotgun (WGS) entry which is preliminary data.</text>
</comment>
<accession>A0ABX1RKH2</accession>
<dbReference type="Pfam" id="PF01478">
    <property type="entry name" value="Peptidase_A24"/>
    <property type="match status" value="1"/>
</dbReference>
<gene>
    <name evidence="4" type="ORF">HF577_25855</name>
</gene>
<evidence type="ECO:0000313" key="5">
    <source>
        <dbReference type="Proteomes" id="UP001296706"/>
    </source>
</evidence>
<keyword evidence="2" id="KW-1133">Transmembrane helix</keyword>
<dbReference type="InterPro" id="IPR050882">
    <property type="entry name" value="Prepilin_peptidase/N-MTase"/>
</dbReference>
<feature type="transmembrane region" description="Helical" evidence="2">
    <location>
        <begin position="182"/>
        <end position="213"/>
    </location>
</feature>
<feature type="transmembrane region" description="Helical" evidence="2">
    <location>
        <begin position="233"/>
        <end position="252"/>
    </location>
</feature>